<dbReference type="CDD" id="cd19481">
    <property type="entry name" value="RecA-like_protease"/>
    <property type="match status" value="1"/>
</dbReference>
<keyword evidence="1 4" id="KW-0067">ATP-binding</keyword>
<keyword evidence="5" id="KW-1185">Reference proteome</keyword>
<dbReference type="PROSITE" id="PS00674">
    <property type="entry name" value="AAA"/>
    <property type="match status" value="1"/>
</dbReference>
<dbReference type="InterPro" id="IPR050168">
    <property type="entry name" value="AAA_ATPase_domain"/>
</dbReference>
<reference evidence="4" key="1">
    <citation type="submission" date="2022-01" db="EMBL/GenBank/DDBJ databases">
        <title>Antribacter sp. nov., isolated from Guizhou of China.</title>
        <authorList>
            <person name="Chengliang C."/>
            <person name="Ya Z."/>
        </authorList>
    </citation>
    <scope>NUCLEOTIDE SEQUENCE</scope>
    <source>
        <strain evidence="4">KLBMP 9083</strain>
    </source>
</reference>
<dbReference type="PANTHER" id="PTHR23077">
    <property type="entry name" value="AAA-FAMILY ATPASE"/>
    <property type="match status" value="1"/>
</dbReference>
<organism evidence="4 5">
    <name type="scientific">Antribacter soli</name>
    <dbReference type="NCBI Taxonomy" id="2910976"/>
    <lineage>
        <taxon>Bacteria</taxon>
        <taxon>Bacillati</taxon>
        <taxon>Actinomycetota</taxon>
        <taxon>Actinomycetes</taxon>
        <taxon>Micrococcales</taxon>
        <taxon>Promicromonosporaceae</taxon>
        <taxon>Antribacter</taxon>
    </lineage>
</organism>
<protein>
    <submittedName>
        <fullName evidence="4">ATP-binding protein</fullName>
    </submittedName>
</protein>
<comment type="similarity">
    <text evidence="1">Belongs to the AAA ATPase family.</text>
</comment>
<dbReference type="InterPro" id="IPR003960">
    <property type="entry name" value="ATPase_AAA_CS"/>
</dbReference>
<dbReference type="InterPro" id="IPR003959">
    <property type="entry name" value="ATPase_AAA_core"/>
</dbReference>
<dbReference type="AlphaFoldDB" id="A0AA41QAN4"/>
<dbReference type="SUPFAM" id="SSF52540">
    <property type="entry name" value="P-loop containing nucleoside triphosphate hydrolases"/>
    <property type="match status" value="1"/>
</dbReference>
<dbReference type="RefSeq" id="WP_236087494.1">
    <property type="nucleotide sequence ID" value="NZ_JAKGSG010000007.1"/>
</dbReference>
<feature type="domain" description="AAA+ ATPase" evidence="3">
    <location>
        <begin position="255"/>
        <end position="380"/>
    </location>
</feature>
<evidence type="ECO:0000313" key="4">
    <source>
        <dbReference type="EMBL" id="MCF4119783.1"/>
    </source>
</evidence>
<dbReference type="Proteomes" id="UP001165405">
    <property type="component" value="Unassembled WGS sequence"/>
</dbReference>
<feature type="region of interest" description="Disordered" evidence="2">
    <location>
        <begin position="1"/>
        <end position="36"/>
    </location>
</feature>
<dbReference type="SMART" id="SM00382">
    <property type="entry name" value="AAA"/>
    <property type="match status" value="1"/>
</dbReference>
<sequence length="455" mass="49031">MPHHLSERSLAPADGDPSLTRDASPAPDIPWPDFGDHEECAQRAVAAVAAMLGRPVPERPKPPQTSADWVARQWDVEESVLVNVSRSMTSTLQRLHAYALQLWMDQHPDRVSSFGANGAPQRAALQLGDGVSVSVPSTAVVTFPARTAYDEPVAVEVGFQHGEPTLTAYALPGHLTLAETVLADLSRTLEENHPYRGGVLLARSARGGVDLVPVRHTAQVRDDVVLPAELWREVDLFCSSVTTRRDALRALGHSTSRGLLLAGKPGVGKTKLTRVIATELAGTLTVVLVTPEVLRTWMTELYDEIRSLGPCLVVIEEIDSVASKSSRGDTSFAEFLDALDGTRSSDDVLTVATTNDPESLDPAVRRPGRFDTIVDVPPPDAAGREAILRLYLSDDAPVDVGLIASYLDGATGAELREVARRAVLEHGPEDLTTDRLLEIATSGRWKPAPLTGNYL</sequence>
<name>A0AA41QAN4_9MICO</name>
<dbReference type="PANTHER" id="PTHR23077:SF117">
    <property type="entry name" value="AAA+ ATPASE DOMAIN-CONTAINING PROTEIN"/>
    <property type="match status" value="1"/>
</dbReference>
<dbReference type="GO" id="GO:0016887">
    <property type="term" value="F:ATP hydrolysis activity"/>
    <property type="evidence" value="ECO:0007669"/>
    <property type="project" value="InterPro"/>
</dbReference>
<keyword evidence="1" id="KW-0547">Nucleotide-binding</keyword>
<accession>A0AA41QAN4</accession>
<dbReference type="GO" id="GO:0005524">
    <property type="term" value="F:ATP binding"/>
    <property type="evidence" value="ECO:0007669"/>
    <property type="project" value="UniProtKB-KW"/>
</dbReference>
<evidence type="ECO:0000259" key="3">
    <source>
        <dbReference type="SMART" id="SM00382"/>
    </source>
</evidence>
<comment type="caution">
    <text evidence="4">The sequence shown here is derived from an EMBL/GenBank/DDBJ whole genome shotgun (WGS) entry which is preliminary data.</text>
</comment>
<evidence type="ECO:0000256" key="1">
    <source>
        <dbReference type="RuleBase" id="RU003651"/>
    </source>
</evidence>
<dbReference type="Gene3D" id="3.40.50.300">
    <property type="entry name" value="P-loop containing nucleotide triphosphate hydrolases"/>
    <property type="match status" value="1"/>
</dbReference>
<dbReference type="Gene3D" id="1.10.8.60">
    <property type="match status" value="1"/>
</dbReference>
<dbReference type="EMBL" id="JAKGSG010000007">
    <property type="protein sequence ID" value="MCF4119783.1"/>
    <property type="molecule type" value="Genomic_DNA"/>
</dbReference>
<proteinExistence type="inferred from homology"/>
<evidence type="ECO:0000313" key="5">
    <source>
        <dbReference type="Proteomes" id="UP001165405"/>
    </source>
</evidence>
<gene>
    <name evidence="4" type="ORF">L1785_02210</name>
</gene>
<dbReference type="Pfam" id="PF00004">
    <property type="entry name" value="AAA"/>
    <property type="match status" value="1"/>
</dbReference>
<dbReference type="InterPro" id="IPR003593">
    <property type="entry name" value="AAA+_ATPase"/>
</dbReference>
<evidence type="ECO:0000256" key="2">
    <source>
        <dbReference type="SAM" id="MobiDB-lite"/>
    </source>
</evidence>
<dbReference type="InterPro" id="IPR027417">
    <property type="entry name" value="P-loop_NTPase"/>
</dbReference>